<name>A0A9D4ZPI6_ADICA</name>
<gene>
    <name evidence="2" type="ORF">GOP47_0002822</name>
</gene>
<feature type="region of interest" description="Disordered" evidence="1">
    <location>
        <begin position="27"/>
        <end position="53"/>
    </location>
</feature>
<accession>A0A9D4ZPI6</accession>
<dbReference type="Proteomes" id="UP000886520">
    <property type="component" value="Chromosome 3"/>
</dbReference>
<protein>
    <submittedName>
        <fullName evidence="2">Uncharacterized protein</fullName>
    </submittedName>
</protein>
<reference evidence="2" key="1">
    <citation type="submission" date="2021-01" db="EMBL/GenBank/DDBJ databases">
        <title>Adiantum capillus-veneris genome.</title>
        <authorList>
            <person name="Fang Y."/>
            <person name="Liao Q."/>
        </authorList>
    </citation>
    <scope>NUCLEOTIDE SEQUENCE</scope>
    <source>
        <strain evidence="2">H3</strain>
        <tissue evidence="2">Leaf</tissue>
    </source>
</reference>
<feature type="compositionally biased region" description="Basic and acidic residues" evidence="1">
    <location>
        <begin position="27"/>
        <end position="51"/>
    </location>
</feature>
<sequence>MSTAEVPEGFALASKYSSRQVHSRYGGEKRWAEEGVTDRAERGRGDDRMEGHGTGGCGRWFFTEAAGVKGVMSSTWRRLEPGCRI</sequence>
<evidence type="ECO:0000313" key="3">
    <source>
        <dbReference type="Proteomes" id="UP000886520"/>
    </source>
</evidence>
<keyword evidence="3" id="KW-1185">Reference proteome</keyword>
<evidence type="ECO:0000313" key="2">
    <source>
        <dbReference type="EMBL" id="KAI5083079.1"/>
    </source>
</evidence>
<organism evidence="2 3">
    <name type="scientific">Adiantum capillus-veneris</name>
    <name type="common">Maidenhair fern</name>
    <dbReference type="NCBI Taxonomy" id="13818"/>
    <lineage>
        <taxon>Eukaryota</taxon>
        <taxon>Viridiplantae</taxon>
        <taxon>Streptophyta</taxon>
        <taxon>Embryophyta</taxon>
        <taxon>Tracheophyta</taxon>
        <taxon>Polypodiopsida</taxon>
        <taxon>Polypodiidae</taxon>
        <taxon>Polypodiales</taxon>
        <taxon>Pteridineae</taxon>
        <taxon>Pteridaceae</taxon>
        <taxon>Vittarioideae</taxon>
        <taxon>Adiantum</taxon>
    </lineage>
</organism>
<comment type="caution">
    <text evidence="2">The sequence shown here is derived from an EMBL/GenBank/DDBJ whole genome shotgun (WGS) entry which is preliminary data.</text>
</comment>
<proteinExistence type="predicted"/>
<evidence type="ECO:0000256" key="1">
    <source>
        <dbReference type="SAM" id="MobiDB-lite"/>
    </source>
</evidence>
<dbReference type="EMBL" id="JABFUD020000002">
    <property type="protein sequence ID" value="KAI5083079.1"/>
    <property type="molecule type" value="Genomic_DNA"/>
</dbReference>
<dbReference type="AlphaFoldDB" id="A0A9D4ZPI6"/>